<evidence type="ECO:0000256" key="7">
    <source>
        <dbReference type="SAM" id="Phobius"/>
    </source>
</evidence>
<evidence type="ECO:0000256" key="6">
    <source>
        <dbReference type="ARBA" id="ARBA00049737"/>
    </source>
</evidence>
<dbReference type="OrthoDB" id="102260at2759"/>
<dbReference type="InterPro" id="IPR040236">
    <property type="entry name" value="TMEM198"/>
</dbReference>
<feature type="transmembrane region" description="Helical" evidence="7">
    <location>
        <begin position="236"/>
        <end position="255"/>
    </location>
</feature>
<dbReference type="PANTHER" id="PTHR31247:SF5">
    <property type="entry name" value="DUF4203 DOMAIN-CONTAINING PROTEIN"/>
    <property type="match status" value="1"/>
</dbReference>
<evidence type="ECO:0000256" key="5">
    <source>
        <dbReference type="ARBA" id="ARBA00023136"/>
    </source>
</evidence>
<evidence type="ECO:0000256" key="3">
    <source>
        <dbReference type="ARBA" id="ARBA00022692"/>
    </source>
</evidence>
<feature type="transmembrane region" description="Helical" evidence="7">
    <location>
        <begin position="80"/>
        <end position="97"/>
    </location>
</feature>
<protein>
    <recommendedName>
        <fullName evidence="6">Transmembrane protein 198</fullName>
    </recommendedName>
</protein>
<keyword evidence="3 7" id="KW-0812">Transmembrane</keyword>
<keyword evidence="5 7" id="KW-0472">Membrane</keyword>
<dbReference type="PANTHER" id="PTHR31247">
    <property type="entry name" value="TRANSMEMBRANE PROTEIN 198 FAMILY MEMBER"/>
    <property type="match status" value="1"/>
</dbReference>
<proteinExistence type="inferred from homology"/>
<keyword evidence="11" id="KW-1185">Reference proteome</keyword>
<dbReference type="EMBL" id="JANBPT010000071">
    <property type="protein sequence ID" value="KAJ1928482.1"/>
    <property type="molecule type" value="Genomic_DNA"/>
</dbReference>
<feature type="transmembrane region" description="Helical" evidence="7">
    <location>
        <begin position="113"/>
        <end position="133"/>
    </location>
</feature>
<feature type="transmembrane region" description="Helical" evidence="7">
    <location>
        <begin position="169"/>
        <end position="189"/>
    </location>
</feature>
<evidence type="ECO:0000313" key="11">
    <source>
        <dbReference type="Proteomes" id="UP001150569"/>
    </source>
</evidence>
<sequence>MVFSVACPGASRSRARPTLISSSAALLFLLQLALLFLAPRVSAQDNPPRPPLMGDQVIAGVVFILFGLYYIVFGSCKHSVMLFLTGFLVISFLVYYACIKVRPAAPDDMARRIIYLVVALLLGAVFGFLYMLFLPRLGLFGIGGVGGFTLAMVLLSLCANGLIQTNYGRGIFIAVLATVFGLVIFQYTIPTLMLSTVLTGTYLLILGIDFFARSGYKDHLAAFTHATNSDFYHPGRAAYVLVAAWIVGVPVGLVLQGTTQHANYQRLYHYRTY</sequence>
<dbReference type="InterPro" id="IPR025256">
    <property type="entry name" value="TM7S3/TM198-like_dom"/>
</dbReference>
<evidence type="ECO:0000259" key="9">
    <source>
        <dbReference type="Pfam" id="PF13886"/>
    </source>
</evidence>
<keyword evidence="4 7" id="KW-1133">Transmembrane helix</keyword>
<evidence type="ECO:0000256" key="4">
    <source>
        <dbReference type="ARBA" id="ARBA00022989"/>
    </source>
</evidence>
<evidence type="ECO:0000256" key="2">
    <source>
        <dbReference type="ARBA" id="ARBA00006244"/>
    </source>
</evidence>
<feature type="transmembrane region" description="Helical" evidence="7">
    <location>
        <begin position="196"/>
        <end position="216"/>
    </location>
</feature>
<gene>
    <name evidence="10" type="ORF">IWQ60_001999</name>
</gene>
<dbReference type="Pfam" id="PF13886">
    <property type="entry name" value="TM7S3_TM198"/>
    <property type="match status" value="1"/>
</dbReference>
<organism evidence="10 11">
    <name type="scientific">Tieghemiomyces parasiticus</name>
    <dbReference type="NCBI Taxonomy" id="78921"/>
    <lineage>
        <taxon>Eukaryota</taxon>
        <taxon>Fungi</taxon>
        <taxon>Fungi incertae sedis</taxon>
        <taxon>Zoopagomycota</taxon>
        <taxon>Kickxellomycotina</taxon>
        <taxon>Dimargaritomycetes</taxon>
        <taxon>Dimargaritales</taxon>
        <taxon>Dimargaritaceae</taxon>
        <taxon>Tieghemiomyces</taxon>
    </lineage>
</organism>
<feature type="signal peptide" evidence="8">
    <location>
        <begin position="1"/>
        <end position="43"/>
    </location>
</feature>
<dbReference type="AlphaFoldDB" id="A0A9W8DW25"/>
<accession>A0A9W8DW25</accession>
<feature type="domain" description="TM7S3/TM198-like" evidence="9">
    <location>
        <begin position="60"/>
        <end position="256"/>
    </location>
</feature>
<evidence type="ECO:0000256" key="1">
    <source>
        <dbReference type="ARBA" id="ARBA00004141"/>
    </source>
</evidence>
<comment type="similarity">
    <text evidence="2">Belongs to the TMEM198 family.</text>
</comment>
<evidence type="ECO:0000313" key="10">
    <source>
        <dbReference type="EMBL" id="KAJ1928482.1"/>
    </source>
</evidence>
<comment type="caution">
    <text evidence="10">The sequence shown here is derived from an EMBL/GenBank/DDBJ whole genome shotgun (WGS) entry which is preliminary data.</text>
</comment>
<comment type="subcellular location">
    <subcellularLocation>
        <location evidence="1">Membrane</location>
        <topology evidence="1">Multi-pass membrane protein</topology>
    </subcellularLocation>
</comment>
<evidence type="ECO:0000256" key="8">
    <source>
        <dbReference type="SAM" id="SignalP"/>
    </source>
</evidence>
<keyword evidence="8" id="KW-0732">Signal</keyword>
<dbReference type="GO" id="GO:0005886">
    <property type="term" value="C:plasma membrane"/>
    <property type="evidence" value="ECO:0007669"/>
    <property type="project" value="TreeGrafter"/>
</dbReference>
<name>A0A9W8DW25_9FUNG</name>
<feature type="transmembrane region" description="Helical" evidence="7">
    <location>
        <begin position="140"/>
        <end position="163"/>
    </location>
</feature>
<dbReference type="Proteomes" id="UP001150569">
    <property type="component" value="Unassembled WGS sequence"/>
</dbReference>
<feature type="chain" id="PRO_5040987935" description="Transmembrane protein 198" evidence="8">
    <location>
        <begin position="44"/>
        <end position="273"/>
    </location>
</feature>
<feature type="transmembrane region" description="Helical" evidence="7">
    <location>
        <begin position="53"/>
        <end position="73"/>
    </location>
</feature>
<reference evidence="10" key="1">
    <citation type="submission" date="2022-07" db="EMBL/GenBank/DDBJ databases">
        <title>Phylogenomic reconstructions and comparative analyses of Kickxellomycotina fungi.</title>
        <authorList>
            <person name="Reynolds N.K."/>
            <person name="Stajich J.E."/>
            <person name="Barry K."/>
            <person name="Grigoriev I.V."/>
            <person name="Crous P."/>
            <person name="Smith M.E."/>
        </authorList>
    </citation>
    <scope>NUCLEOTIDE SEQUENCE</scope>
    <source>
        <strain evidence="10">RSA 861</strain>
    </source>
</reference>